<name>A0A6C0I2E8_9ZZZZ</name>
<dbReference type="EMBL" id="MN740071">
    <property type="protein sequence ID" value="QHT86557.1"/>
    <property type="molecule type" value="Genomic_DNA"/>
</dbReference>
<evidence type="ECO:0000256" key="1">
    <source>
        <dbReference type="SAM" id="Phobius"/>
    </source>
</evidence>
<reference evidence="3" key="1">
    <citation type="journal article" date="2020" name="Nature">
        <title>Giant virus diversity and host interactions through global metagenomics.</title>
        <authorList>
            <person name="Schulz F."/>
            <person name="Roux S."/>
            <person name="Paez-Espino D."/>
            <person name="Jungbluth S."/>
            <person name="Walsh D.A."/>
            <person name="Denef V.J."/>
            <person name="McMahon K.D."/>
            <person name="Konstantinidis K.T."/>
            <person name="Eloe-Fadrosh E.A."/>
            <person name="Kyrpides N.C."/>
            <person name="Woyke T."/>
        </authorList>
    </citation>
    <scope>NUCLEOTIDE SEQUENCE</scope>
    <source>
        <strain evidence="3">GVMAG-M-3300023184-186</strain>
    </source>
</reference>
<sequence>MKKNKLIYAILVALLIIIIFVLFGYGIRYRYTFNTETKYTNNTKDIYAQDGNIYKVHNYEDATDAANALAIINDTILKLNTHLKHKYVGVGYNLKGYGNTSPEMYTAVTKILQRYNPDNLVENSPKDKEDTSYTLNKGSTIAFCLREKGKNNTLHDINTLIFVAVHELAHIAIDDNEHPPKFWKMFKLLLQEAEEGNIYKSQDYQKNPVNYCGMQVNYNPLYDNTL</sequence>
<keyword evidence="1" id="KW-1133">Transmembrane helix</keyword>
<protein>
    <recommendedName>
        <fullName evidence="2">WLM domain-containing protein</fullName>
    </recommendedName>
</protein>
<feature type="transmembrane region" description="Helical" evidence="1">
    <location>
        <begin position="6"/>
        <end position="27"/>
    </location>
</feature>
<accession>A0A6C0I2E8</accession>
<evidence type="ECO:0000313" key="3">
    <source>
        <dbReference type="EMBL" id="QHT86557.1"/>
    </source>
</evidence>
<evidence type="ECO:0000259" key="2">
    <source>
        <dbReference type="Pfam" id="PF08325"/>
    </source>
</evidence>
<feature type="domain" description="WLM" evidence="2">
    <location>
        <begin position="114"/>
        <end position="206"/>
    </location>
</feature>
<dbReference type="Gene3D" id="3.30.2010.10">
    <property type="entry name" value="Metalloproteases ('zincins'), catalytic domain"/>
    <property type="match status" value="1"/>
</dbReference>
<dbReference type="InterPro" id="IPR013536">
    <property type="entry name" value="WLM_dom"/>
</dbReference>
<keyword evidence="1" id="KW-0812">Transmembrane</keyword>
<dbReference type="Pfam" id="PF08325">
    <property type="entry name" value="WLM"/>
    <property type="match status" value="1"/>
</dbReference>
<dbReference type="AlphaFoldDB" id="A0A6C0I2E8"/>
<organism evidence="3">
    <name type="scientific">viral metagenome</name>
    <dbReference type="NCBI Taxonomy" id="1070528"/>
    <lineage>
        <taxon>unclassified sequences</taxon>
        <taxon>metagenomes</taxon>
        <taxon>organismal metagenomes</taxon>
    </lineage>
</organism>
<proteinExistence type="predicted"/>
<keyword evidence="1" id="KW-0472">Membrane</keyword>